<organism evidence="2 3">
    <name type="scientific">Wickerhamomyces anomalus (strain ATCC 58044 / CBS 1984 / NCYC 433 / NRRL Y-366-8)</name>
    <name type="common">Yeast</name>
    <name type="synonym">Hansenula anomala</name>
    <dbReference type="NCBI Taxonomy" id="683960"/>
    <lineage>
        <taxon>Eukaryota</taxon>
        <taxon>Fungi</taxon>
        <taxon>Dikarya</taxon>
        <taxon>Ascomycota</taxon>
        <taxon>Saccharomycotina</taxon>
        <taxon>Saccharomycetes</taxon>
        <taxon>Phaffomycetales</taxon>
        <taxon>Wickerhamomycetaceae</taxon>
        <taxon>Wickerhamomyces</taxon>
    </lineage>
</organism>
<dbReference type="AlphaFoldDB" id="A0A1E3NY73"/>
<feature type="chain" id="PRO_5009133561" evidence="1">
    <location>
        <begin position="24"/>
        <end position="77"/>
    </location>
</feature>
<sequence length="77" mass="8640">MLRNFSSFAGAFLVCLLARLAFAKQADEIFNSFNSIQLQSGNGYPMDLYRVVIGWSIDPSMEIGTGDKFSLDMPYVY</sequence>
<feature type="signal peptide" evidence="1">
    <location>
        <begin position="1"/>
        <end position="23"/>
    </location>
</feature>
<dbReference type="EMBL" id="KV454212">
    <property type="protein sequence ID" value="ODQ57940.1"/>
    <property type="molecule type" value="Genomic_DNA"/>
</dbReference>
<evidence type="ECO:0000256" key="1">
    <source>
        <dbReference type="SAM" id="SignalP"/>
    </source>
</evidence>
<evidence type="ECO:0000313" key="3">
    <source>
        <dbReference type="Proteomes" id="UP000094112"/>
    </source>
</evidence>
<dbReference type="RefSeq" id="XP_019037147.1">
    <property type="nucleotide sequence ID" value="XM_019186481.1"/>
</dbReference>
<dbReference type="InterPro" id="IPR011252">
    <property type="entry name" value="Fibrogen-bd_dom1"/>
</dbReference>
<evidence type="ECO:0000313" key="2">
    <source>
        <dbReference type="EMBL" id="ODQ57940.1"/>
    </source>
</evidence>
<keyword evidence="1" id="KW-0732">Signal</keyword>
<feature type="non-terminal residue" evidence="2">
    <location>
        <position position="77"/>
    </location>
</feature>
<proteinExistence type="predicted"/>
<gene>
    <name evidence="2" type="ORF">WICANDRAFT_95024</name>
</gene>
<keyword evidence="3" id="KW-1185">Reference proteome</keyword>
<reference evidence="2 3" key="1">
    <citation type="journal article" date="2016" name="Proc. Natl. Acad. Sci. U.S.A.">
        <title>Comparative genomics of biotechnologically important yeasts.</title>
        <authorList>
            <person name="Riley R."/>
            <person name="Haridas S."/>
            <person name="Wolfe K.H."/>
            <person name="Lopes M.R."/>
            <person name="Hittinger C.T."/>
            <person name="Goeker M."/>
            <person name="Salamov A.A."/>
            <person name="Wisecaver J.H."/>
            <person name="Long T.M."/>
            <person name="Calvey C.H."/>
            <person name="Aerts A.L."/>
            <person name="Barry K.W."/>
            <person name="Choi C."/>
            <person name="Clum A."/>
            <person name="Coughlan A.Y."/>
            <person name="Deshpande S."/>
            <person name="Douglass A.P."/>
            <person name="Hanson S.J."/>
            <person name="Klenk H.-P."/>
            <person name="LaButti K.M."/>
            <person name="Lapidus A."/>
            <person name="Lindquist E.A."/>
            <person name="Lipzen A.M."/>
            <person name="Meier-Kolthoff J.P."/>
            <person name="Ohm R.A."/>
            <person name="Otillar R.P."/>
            <person name="Pangilinan J.L."/>
            <person name="Peng Y."/>
            <person name="Rokas A."/>
            <person name="Rosa C.A."/>
            <person name="Scheuner C."/>
            <person name="Sibirny A.A."/>
            <person name="Slot J.C."/>
            <person name="Stielow J.B."/>
            <person name="Sun H."/>
            <person name="Kurtzman C.P."/>
            <person name="Blackwell M."/>
            <person name="Grigoriev I.V."/>
            <person name="Jeffries T.W."/>
        </authorList>
    </citation>
    <scope>NUCLEOTIDE SEQUENCE [LARGE SCALE GENOMIC DNA]</scope>
    <source>
        <strain evidence="3">ATCC 58044 / CBS 1984 / NCYC 433 / NRRL Y-366-8</strain>
    </source>
</reference>
<dbReference type="Gene3D" id="2.60.40.1280">
    <property type="match status" value="1"/>
</dbReference>
<accession>A0A1E3NY73</accession>
<protein>
    <submittedName>
        <fullName evidence="2">Uncharacterized protein</fullName>
    </submittedName>
</protein>
<name>A0A1E3NY73_WICAA</name>
<dbReference type="GeneID" id="30203727"/>
<dbReference type="Proteomes" id="UP000094112">
    <property type="component" value="Unassembled WGS sequence"/>
</dbReference>
<dbReference type="GO" id="GO:0007155">
    <property type="term" value="P:cell adhesion"/>
    <property type="evidence" value="ECO:0007669"/>
    <property type="project" value="InterPro"/>
</dbReference>